<keyword evidence="5" id="KW-1185">Reference proteome</keyword>
<evidence type="ECO:0000313" key="5">
    <source>
        <dbReference type="Proteomes" id="UP001215549"/>
    </source>
</evidence>
<dbReference type="Proteomes" id="UP001215549">
    <property type="component" value="Chromosome"/>
</dbReference>
<dbReference type="Proteomes" id="UP000186216">
    <property type="component" value="Unassembled WGS sequence"/>
</dbReference>
<dbReference type="EMBL" id="FTOU01000017">
    <property type="protein sequence ID" value="SIT09272.1"/>
    <property type="molecule type" value="Genomic_DNA"/>
</dbReference>
<gene>
    <name evidence="3" type="ORF">JHX88_18050</name>
    <name evidence="2" type="ORF">SAMN05421772_11746</name>
</gene>
<reference evidence="2 4" key="1">
    <citation type="submission" date="2017-01" db="EMBL/GenBank/DDBJ databases">
        <authorList>
            <person name="Varghese N."/>
            <person name="Submissions S."/>
        </authorList>
    </citation>
    <scope>NUCLEOTIDE SEQUENCE [LARGE SCALE GENOMIC DNA]</scope>
    <source>
        <strain evidence="2 4">DSM 18447</strain>
    </source>
</reference>
<feature type="compositionally biased region" description="Polar residues" evidence="1">
    <location>
        <begin position="77"/>
        <end position="88"/>
    </location>
</feature>
<dbReference type="RefSeq" id="WP_076527903.1">
    <property type="nucleotide sequence ID" value="NZ_CP067140.1"/>
</dbReference>
<sequence>MRSWQVERRKRTRHLIELGGLVVKAGIVDLTGDDRAMILGALIWMAEKLKSEDGERARELWSGMGKEGFEAERTPDAPTTSRLQQDQA</sequence>
<evidence type="ECO:0000313" key="2">
    <source>
        <dbReference type="EMBL" id="SIT09272.1"/>
    </source>
</evidence>
<proteinExistence type="predicted"/>
<reference evidence="3 5" key="2">
    <citation type="submission" date="2021-01" db="EMBL/GenBank/DDBJ databases">
        <title>Biogeographic distribution of Paracoccus.</title>
        <authorList>
            <person name="Hollensteiner J."/>
            <person name="Leineberger J."/>
            <person name="Brinkhoff T."/>
            <person name="Daniel R."/>
        </authorList>
    </citation>
    <scope>NUCLEOTIDE SEQUENCE [LARGE SCALE GENOMIC DNA]</scope>
    <source>
        <strain evidence="3 5">DSM 18447</strain>
    </source>
</reference>
<dbReference type="EMBL" id="CP067140">
    <property type="protein sequence ID" value="WCR02720.1"/>
    <property type="molecule type" value="Genomic_DNA"/>
</dbReference>
<dbReference type="AlphaFoldDB" id="A0AA45W7G1"/>
<evidence type="ECO:0000313" key="4">
    <source>
        <dbReference type="Proteomes" id="UP000186216"/>
    </source>
</evidence>
<accession>A0AA45W7G1</accession>
<dbReference type="Pfam" id="PF06412">
    <property type="entry name" value="TraD"/>
    <property type="match status" value="1"/>
</dbReference>
<evidence type="ECO:0000256" key="1">
    <source>
        <dbReference type="SAM" id="MobiDB-lite"/>
    </source>
</evidence>
<evidence type="ECO:0000313" key="3">
    <source>
        <dbReference type="EMBL" id="WCR02720.1"/>
    </source>
</evidence>
<feature type="region of interest" description="Disordered" evidence="1">
    <location>
        <begin position="64"/>
        <end position="88"/>
    </location>
</feature>
<organism evidence="2 4">
    <name type="scientific">Paracoccus saliphilus</name>
    <dbReference type="NCBI Taxonomy" id="405559"/>
    <lineage>
        <taxon>Bacteria</taxon>
        <taxon>Pseudomonadati</taxon>
        <taxon>Pseudomonadota</taxon>
        <taxon>Alphaproteobacteria</taxon>
        <taxon>Rhodobacterales</taxon>
        <taxon>Paracoccaceae</taxon>
        <taxon>Paracoccus</taxon>
    </lineage>
</organism>
<dbReference type="InterPro" id="IPR009444">
    <property type="entry name" value="Conjugal_tfr_TraD_a-type"/>
</dbReference>
<protein>
    <submittedName>
        <fullName evidence="2">Conjugal transfer protein TraD</fullName>
    </submittedName>
</protein>
<name>A0AA45W7G1_9RHOB</name>